<feature type="active site" description="Proton donor" evidence="5">
    <location>
        <position position="129"/>
    </location>
</feature>
<sequence length="173" mass="18742">MSAQPRTAILFVCLGNICRSPLAEGVLRAVVSERGLGNAFEIDSAALGSWHAGEPPDSRSVAVAHRFGVDISGQRARLITAEDFARFDLIFGMDRANVRRLRQLAPEKAQGRIHMLLHFALGREEEVPDPYYGGEADFLAVYGRIREACEALADRFAAWDGSAASSGHASSTI</sequence>
<evidence type="ECO:0000256" key="3">
    <source>
        <dbReference type="ARBA" id="ARBA00022801"/>
    </source>
</evidence>
<evidence type="ECO:0000256" key="2">
    <source>
        <dbReference type="ARBA" id="ARBA00013064"/>
    </source>
</evidence>
<dbReference type="InterPro" id="IPR036196">
    <property type="entry name" value="Ptyr_pPase_sf"/>
</dbReference>
<dbReference type="PANTHER" id="PTHR11717:SF7">
    <property type="entry name" value="LOW MOLECULAR WEIGHT PHOSPHOTYROSINE PROTEIN PHOSPHATASE"/>
    <property type="match status" value="1"/>
</dbReference>
<protein>
    <recommendedName>
        <fullName evidence="2">protein-tyrosine-phosphatase</fullName>
        <ecNumber evidence="2">3.1.3.48</ecNumber>
    </recommendedName>
</protein>
<reference evidence="7" key="1">
    <citation type="submission" date="2022-08" db="EMBL/GenBank/DDBJ databases">
        <title>Chelativorans sichuanense sp. nov., a paraffin oil-degrading bacterium isolated from a mixture of oil-based drill cuttings and paddy soil.</title>
        <authorList>
            <person name="Yu J."/>
            <person name="Liu H."/>
            <person name="Chen Q."/>
        </authorList>
    </citation>
    <scope>NUCLEOTIDE SEQUENCE</scope>
    <source>
        <strain evidence="7">SCAU 2101</strain>
    </source>
</reference>
<dbReference type="SMART" id="SM00226">
    <property type="entry name" value="LMWPc"/>
    <property type="match status" value="1"/>
</dbReference>
<keyword evidence="4" id="KW-0904">Protein phosphatase</keyword>
<dbReference type="EMBL" id="JAODNV010000004">
    <property type="protein sequence ID" value="MCT8989099.1"/>
    <property type="molecule type" value="Genomic_DNA"/>
</dbReference>
<keyword evidence="3" id="KW-0378">Hydrolase</keyword>
<dbReference type="GO" id="GO:0004725">
    <property type="term" value="F:protein tyrosine phosphatase activity"/>
    <property type="evidence" value="ECO:0007669"/>
    <property type="project" value="UniProtKB-EC"/>
</dbReference>
<dbReference type="RefSeq" id="WP_261513781.1">
    <property type="nucleotide sequence ID" value="NZ_JAODNV010000004.1"/>
</dbReference>
<dbReference type="Pfam" id="PF01451">
    <property type="entry name" value="LMWPc"/>
    <property type="match status" value="1"/>
</dbReference>
<accession>A0A9X2X6M6</accession>
<feature type="domain" description="Phosphotyrosine protein phosphatase I" evidence="6">
    <location>
        <begin position="7"/>
        <end position="155"/>
    </location>
</feature>
<dbReference type="Proteomes" id="UP001149009">
    <property type="component" value="Unassembled WGS sequence"/>
</dbReference>
<comment type="similarity">
    <text evidence="1">Belongs to the low molecular weight phosphotyrosine protein phosphatase family.</text>
</comment>
<feature type="active site" evidence="5">
    <location>
        <position position="19"/>
    </location>
</feature>
<organism evidence="7 8">
    <name type="scientific">Chelativorans petroleitrophicus</name>
    <dbReference type="NCBI Taxonomy" id="2975484"/>
    <lineage>
        <taxon>Bacteria</taxon>
        <taxon>Pseudomonadati</taxon>
        <taxon>Pseudomonadota</taxon>
        <taxon>Alphaproteobacteria</taxon>
        <taxon>Hyphomicrobiales</taxon>
        <taxon>Phyllobacteriaceae</taxon>
        <taxon>Chelativorans</taxon>
    </lineage>
</organism>
<evidence type="ECO:0000313" key="7">
    <source>
        <dbReference type="EMBL" id="MCT8989099.1"/>
    </source>
</evidence>
<dbReference type="InterPro" id="IPR017867">
    <property type="entry name" value="Tyr_phospatase_low_mol_wt"/>
</dbReference>
<evidence type="ECO:0000256" key="5">
    <source>
        <dbReference type="PIRSR" id="PIRSR617867-1"/>
    </source>
</evidence>
<dbReference type="InterPro" id="IPR023485">
    <property type="entry name" value="Ptyr_pPase"/>
</dbReference>
<dbReference type="SUPFAM" id="SSF52788">
    <property type="entry name" value="Phosphotyrosine protein phosphatases I"/>
    <property type="match status" value="1"/>
</dbReference>
<proteinExistence type="inferred from homology"/>
<gene>
    <name evidence="7" type="ORF">NYR54_02145</name>
</gene>
<keyword evidence="8" id="KW-1185">Reference proteome</keyword>
<name>A0A9X2X6M6_9HYPH</name>
<feature type="active site" description="Nucleophile" evidence="5">
    <location>
        <position position="13"/>
    </location>
</feature>
<dbReference type="CDD" id="cd16343">
    <property type="entry name" value="LMWPTP"/>
    <property type="match status" value="1"/>
</dbReference>
<evidence type="ECO:0000259" key="6">
    <source>
        <dbReference type="SMART" id="SM00226"/>
    </source>
</evidence>
<dbReference type="EC" id="3.1.3.48" evidence="2"/>
<dbReference type="InterPro" id="IPR050438">
    <property type="entry name" value="LMW_PTPase"/>
</dbReference>
<evidence type="ECO:0000256" key="4">
    <source>
        <dbReference type="ARBA" id="ARBA00022912"/>
    </source>
</evidence>
<dbReference type="Gene3D" id="3.40.50.2300">
    <property type="match status" value="1"/>
</dbReference>
<comment type="caution">
    <text evidence="7">The sequence shown here is derived from an EMBL/GenBank/DDBJ whole genome shotgun (WGS) entry which is preliminary data.</text>
</comment>
<evidence type="ECO:0000313" key="8">
    <source>
        <dbReference type="Proteomes" id="UP001149009"/>
    </source>
</evidence>
<evidence type="ECO:0000256" key="1">
    <source>
        <dbReference type="ARBA" id="ARBA00011063"/>
    </source>
</evidence>
<dbReference type="PRINTS" id="PR00719">
    <property type="entry name" value="LMWPTPASE"/>
</dbReference>
<dbReference type="PANTHER" id="PTHR11717">
    <property type="entry name" value="LOW MOLECULAR WEIGHT PROTEIN TYROSINE PHOSPHATASE"/>
    <property type="match status" value="1"/>
</dbReference>
<dbReference type="AlphaFoldDB" id="A0A9X2X6M6"/>